<organism evidence="11">
    <name type="scientific">Amphimedon queenslandica</name>
    <name type="common">Sponge</name>
    <dbReference type="NCBI Taxonomy" id="400682"/>
    <lineage>
        <taxon>Eukaryota</taxon>
        <taxon>Metazoa</taxon>
        <taxon>Porifera</taxon>
        <taxon>Demospongiae</taxon>
        <taxon>Heteroscleromorpha</taxon>
        <taxon>Haplosclerida</taxon>
        <taxon>Niphatidae</taxon>
        <taxon>Amphimedon</taxon>
    </lineage>
</organism>
<sequence length="400" mass="44823">MASIPQGQRPELLGRVETGKDAVTGVFAIANEEAVISTSEDKTVKVWVKRDNGQYWPSIIQSFEASCSALEYGPDSDGHFAFIGLSNGQIHEFHLSTDLNRFEKKRVYQSHSSRVTSIKVVPKHNWILSAGRDKRFQWSCTRTGRDLGSHDALAWCLAVEYDETSKYGFVADYSGVITVLRLTESGFASVTTLKGHTSSVWALAYDSERRILFSGGFDQTIVVWDIGSQKGTAYELTGHNGKIRSLAYSTITRKLISTSEDGMLGVWDMDAEREETTEWGGSNVCEKCNVPFFWNVKGMWDNKTIGVRQHHCRKCGRAICASCSDQLSTYPRMGFEKPVRMCQDCHSSLTTDDRSPMASFINMKSIVTSLHLVHTLGHMVTASEDKQIKIWDVNPMMMNH</sequence>
<dbReference type="FunFam" id="3.30.40.10:FF:000105">
    <property type="entry name" value="WD repeat and FYVE domain-containing protein 2"/>
    <property type="match status" value="1"/>
</dbReference>
<dbReference type="PANTHER" id="PTHR46189">
    <property type="entry name" value="LD41958P"/>
    <property type="match status" value="1"/>
</dbReference>
<evidence type="ECO:0000256" key="8">
    <source>
        <dbReference type="PROSITE-ProRule" id="PRU00091"/>
    </source>
</evidence>
<dbReference type="Gene3D" id="2.130.10.10">
    <property type="entry name" value="YVTN repeat-like/Quinoprotein amine dehydrogenase"/>
    <property type="match status" value="2"/>
</dbReference>
<dbReference type="KEGG" id="aqu:100637572"/>
<keyword evidence="4" id="KW-0677">Repeat</keyword>
<dbReference type="InParanoid" id="A0A1X7VSB4"/>
<dbReference type="Pfam" id="PF00400">
    <property type="entry name" value="WD40"/>
    <property type="match status" value="5"/>
</dbReference>
<dbReference type="InterPro" id="IPR000306">
    <property type="entry name" value="Znf_FYVE"/>
</dbReference>
<dbReference type="CDD" id="cd15718">
    <property type="entry name" value="FYVE_WDFY1_like"/>
    <property type="match status" value="1"/>
</dbReference>
<keyword evidence="7" id="KW-0862">Zinc</keyword>
<evidence type="ECO:0000313" key="12">
    <source>
        <dbReference type="Proteomes" id="UP000007879"/>
    </source>
</evidence>
<dbReference type="AlphaFoldDB" id="A0A1X7VSB4"/>
<feature type="domain" description="FYVE-type" evidence="10">
    <location>
        <begin position="279"/>
        <end position="350"/>
    </location>
</feature>
<keyword evidence="12" id="KW-1185">Reference proteome</keyword>
<keyword evidence="5" id="KW-0967">Endosome</keyword>
<dbReference type="InterPro" id="IPR013083">
    <property type="entry name" value="Znf_RING/FYVE/PHD"/>
</dbReference>
<dbReference type="PROSITE" id="PS00678">
    <property type="entry name" value="WD_REPEATS_1"/>
    <property type="match status" value="3"/>
</dbReference>
<proteinExistence type="predicted"/>
<dbReference type="PRINTS" id="PR00320">
    <property type="entry name" value="GPROTEINBRPT"/>
</dbReference>
<comment type="subcellular location">
    <subcellularLocation>
        <location evidence="1">Early endosome</location>
    </subcellularLocation>
</comment>
<evidence type="ECO:0000256" key="5">
    <source>
        <dbReference type="ARBA" id="ARBA00022753"/>
    </source>
</evidence>
<dbReference type="eggNOG" id="KOG1409">
    <property type="taxonomic scope" value="Eukaryota"/>
</dbReference>
<dbReference type="FunCoup" id="A0A1X7VSB4">
    <property type="interactions" value="577"/>
</dbReference>
<dbReference type="Proteomes" id="UP000007879">
    <property type="component" value="Unassembled WGS sequence"/>
</dbReference>
<evidence type="ECO:0000256" key="9">
    <source>
        <dbReference type="PROSITE-ProRule" id="PRU00221"/>
    </source>
</evidence>
<dbReference type="SUPFAM" id="SSF57903">
    <property type="entry name" value="FYVE/PHD zinc finger"/>
    <property type="match status" value="1"/>
</dbReference>
<evidence type="ECO:0000313" key="11">
    <source>
        <dbReference type="EnsemblMetazoa" id="Aqu2.1.42303_001"/>
    </source>
</evidence>
<dbReference type="GO" id="GO:0008270">
    <property type="term" value="F:zinc ion binding"/>
    <property type="evidence" value="ECO:0007669"/>
    <property type="project" value="UniProtKB-KW"/>
</dbReference>
<protein>
    <recommendedName>
        <fullName evidence="10">FYVE-type domain-containing protein</fullName>
    </recommendedName>
</protein>
<dbReference type="PROSITE" id="PS50082">
    <property type="entry name" value="WD_REPEATS_2"/>
    <property type="match status" value="3"/>
</dbReference>
<dbReference type="InterPro" id="IPR011011">
    <property type="entry name" value="Znf_FYVE_PHD"/>
</dbReference>
<keyword evidence="2 9" id="KW-0853">WD repeat</keyword>
<accession>A0A1X7VSB4</accession>
<evidence type="ECO:0000256" key="7">
    <source>
        <dbReference type="ARBA" id="ARBA00022833"/>
    </source>
</evidence>
<dbReference type="SUPFAM" id="SSF50978">
    <property type="entry name" value="WD40 repeat-like"/>
    <property type="match status" value="1"/>
</dbReference>
<dbReference type="EnsemblMetazoa" id="Aqu2.1.42303_001">
    <property type="protein sequence ID" value="Aqu2.1.42303_001"/>
    <property type="gene ID" value="Aqu2.1.42303"/>
</dbReference>
<dbReference type="InterPro" id="IPR020472">
    <property type="entry name" value="WD40_PAC1"/>
</dbReference>
<evidence type="ECO:0000256" key="2">
    <source>
        <dbReference type="ARBA" id="ARBA00022574"/>
    </source>
</evidence>
<reference evidence="12" key="1">
    <citation type="journal article" date="2010" name="Nature">
        <title>The Amphimedon queenslandica genome and the evolution of animal complexity.</title>
        <authorList>
            <person name="Srivastava M."/>
            <person name="Simakov O."/>
            <person name="Chapman J."/>
            <person name="Fahey B."/>
            <person name="Gauthier M.E."/>
            <person name="Mitros T."/>
            <person name="Richards G.S."/>
            <person name="Conaco C."/>
            <person name="Dacre M."/>
            <person name="Hellsten U."/>
            <person name="Larroux C."/>
            <person name="Putnam N.H."/>
            <person name="Stanke M."/>
            <person name="Adamska M."/>
            <person name="Darling A."/>
            <person name="Degnan S.M."/>
            <person name="Oakley T.H."/>
            <person name="Plachetzki D.C."/>
            <person name="Zhai Y."/>
            <person name="Adamski M."/>
            <person name="Calcino A."/>
            <person name="Cummins S.F."/>
            <person name="Goodstein D.M."/>
            <person name="Harris C."/>
            <person name="Jackson D.J."/>
            <person name="Leys S.P."/>
            <person name="Shu S."/>
            <person name="Woodcroft B.J."/>
            <person name="Vervoort M."/>
            <person name="Kosik K.S."/>
            <person name="Manning G."/>
            <person name="Degnan B.M."/>
            <person name="Rokhsar D.S."/>
        </authorList>
    </citation>
    <scope>NUCLEOTIDE SEQUENCE [LARGE SCALE GENOMIC DNA]</scope>
</reference>
<dbReference type="InterPro" id="IPR019775">
    <property type="entry name" value="WD40_repeat_CS"/>
</dbReference>
<feature type="repeat" description="WD" evidence="9">
    <location>
        <begin position="360"/>
        <end position="394"/>
    </location>
</feature>
<dbReference type="PROSITE" id="PS50294">
    <property type="entry name" value="WD_REPEATS_REGION"/>
    <property type="match status" value="3"/>
</dbReference>
<dbReference type="PANTHER" id="PTHR46189:SF1">
    <property type="entry name" value="LD41958P"/>
    <property type="match status" value="1"/>
</dbReference>
<dbReference type="GO" id="GO:0005769">
    <property type="term" value="C:early endosome"/>
    <property type="evidence" value="ECO:0007669"/>
    <property type="project" value="UniProtKB-SubCell"/>
</dbReference>
<name>A0A1X7VSB4_AMPQE</name>
<feature type="repeat" description="WD" evidence="9">
    <location>
        <begin position="193"/>
        <end position="234"/>
    </location>
</feature>
<dbReference type="Pfam" id="PF01363">
    <property type="entry name" value="FYVE"/>
    <property type="match status" value="1"/>
</dbReference>
<evidence type="ECO:0000256" key="6">
    <source>
        <dbReference type="ARBA" id="ARBA00022771"/>
    </source>
</evidence>
<dbReference type="Gene3D" id="3.30.40.10">
    <property type="entry name" value="Zinc/RING finger domain, C3HC4 (zinc finger)"/>
    <property type="match status" value="1"/>
</dbReference>
<dbReference type="InterPro" id="IPR017455">
    <property type="entry name" value="Znf_FYVE-rel"/>
</dbReference>
<dbReference type="SMART" id="SM00320">
    <property type="entry name" value="WD40"/>
    <property type="match status" value="5"/>
</dbReference>
<dbReference type="InterPro" id="IPR036322">
    <property type="entry name" value="WD40_repeat_dom_sf"/>
</dbReference>
<dbReference type="PROSITE" id="PS50178">
    <property type="entry name" value="ZF_FYVE"/>
    <property type="match status" value="1"/>
</dbReference>
<dbReference type="InterPro" id="IPR042234">
    <property type="entry name" value="WDFY1/WDFY2"/>
</dbReference>
<dbReference type="InterPro" id="IPR001680">
    <property type="entry name" value="WD40_rpt"/>
</dbReference>
<keyword evidence="6 8" id="KW-0863">Zinc-finger</keyword>
<evidence type="ECO:0000256" key="4">
    <source>
        <dbReference type="ARBA" id="ARBA00022737"/>
    </source>
</evidence>
<evidence type="ECO:0000256" key="3">
    <source>
        <dbReference type="ARBA" id="ARBA00022723"/>
    </source>
</evidence>
<dbReference type="STRING" id="400682.A0A1X7VSB4"/>
<evidence type="ECO:0000256" key="1">
    <source>
        <dbReference type="ARBA" id="ARBA00004412"/>
    </source>
</evidence>
<feature type="repeat" description="WD" evidence="9">
    <location>
        <begin position="236"/>
        <end position="277"/>
    </location>
</feature>
<keyword evidence="3" id="KW-0479">Metal-binding</keyword>
<dbReference type="SMART" id="SM00064">
    <property type="entry name" value="FYVE"/>
    <property type="match status" value="1"/>
</dbReference>
<dbReference type="InterPro" id="IPR015943">
    <property type="entry name" value="WD40/YVTN_repeat-like_dom_sf"/>
</dbReference>
<dbReference type="OrthoDB" id="63070at2759"/>
<dbReference type="EnsemblMetazoa" id="XM_020002788.1">
    <property type="protein sequence ID" value="XP_019858347.1"/>
    <property type="gene ID" value="LOC100637572"/>
</dbReference>
<evidence type="ECO:0000259" key="10">
    <source>
        <dbReference type="PROSITE" id="PS50178"/>
    </source>
</evidence>
<gene>
    <name evidence="11" type="primary">100637572</name>
</gene>
<reference evidence="11" key="2">
    <citation type="submission" date="2017-05" db="UniProtKB">
        <authorList>
            <consortium name="EnsemblMetazoa"/>
        </authorList>
    </citation>
    <scope>IDENTIFICATION</scope>
</reference>